<organism evidence="2 3">
    <name type="scientific">Macleaya cordata</name>
    <name type="common">Five-seeded plume-poppy</name>
    <name type="synonym">Bocconia cordata</name>
    <dbReference type="NCBI Taxonomy" id="56857"/>
    <lineage>
        <taxon>Eukaryota</taxon>
        <taxon>Viridiplantae</taxon>
        <taxon>Streptophyta</taxon>
        <taxon>Embryophyta</taxon>
        <taxon>Tracheophyta</taxon>
        <taxon>Spermatophyta</taxon>
        <taxon>Magnoliopsida</taxon>
        <taxon>Ranunculales</taxon>
        <taxon>Papaveraceae</taxon>
        <taxon>Papaveroideae</taxon>
        <taxon>Macleaya</taxon>
    </lineage>
</organism>
<proteinExistence type="predicted"/>
<feature type="compositionally biased region" description="Acidic residues" evidence="1">
    <location>
        <begin position="31"/>
        <end position="43"/>
    </location>
</feature>
<evidence type="ECO:0000256" key="1">
    <source>
        <dbReference type="SAM" id="MobiDB-lite"/>
    </source>
</evidence>
<name>A0A200R067_MACCD</name>
<protein>
    <submittedName>
        <fullName evidence="2">Uncharacterized protein</fullName>
    </submittedName>
</protein>
<dbReference type="AlphaFoldDB" id="A0A200R067"/>
<sequence length="49" mass="5315">MVVVVANSKKFEDVILVGNDGNVVCWAEDYRENDDDDDDDDGVDVAPAA</sequence>
<comment type="caution">
    <text evidence="2">The sequence shown here is derived from an EMBL/GenBank/DDBJ whole genome shotgun (WGS) entry which is preliminary data.</text>
</comment>
<evidence type="ECO:0000313" key="2">
    <source>
        <dbReference type="EMBL" id="OVA16078.1"/>
    </source>
</evidence>
<evidence type="ECO:0000313" key="3">
    <source>
        <dbReference type="Proteomes" id="UP000195402"/>
    </source>
</evidence>
<gene>
    <name evidence="2" type="ORF">BVC80_407g9</name>
</gene>
<keyword evidence="3" id="KW-1185">Reference proteome</keyword>
<dbReference type="Proteomes" id="UP000195402">
    <property type="component" value="Unassembled WGS sequence"/>
</dbReference>
<dbReference type="InParanoid" id="A0A200R067"/>
<reference evidence="2 3" key="1">
    <citation type="journal article" date="2017" name="Mol. Plant">
        <title>The Genome of Medicinal Plant Macleaya cordata Provides New Insights into Benzylisoquinoline Alkaloids Metabolism.</title>
        <authorList>
            <person name="Liu X."/>
            <person name="Liu Y."/>
            <person name="Huang P."/>
            <person name="Ma Y."/>
            <person name="Qing Z."/>
            <person name="Tang Q."/>
            <person name="Cao H."/>
            <person name="Cheng P."/>
            <person name="Zheng Y."/>
            <person name="Yuan Z."/>
            <person name="Zhou Y."/>
            <person name="Liu J."/>
            <person name="Tang Z."/>
            <person name="Zhuo Y."/>
            <person name="Zhang Y."/>
            <person name="Yu L."/>
            <person name="Huang J."/>
            <person name="Yang P."/>
            <person name="Peng Q."/>
            <person name="Zhang J."/>
            <person name="Jiang W."/>
            <person name="Zhang Z."/>
            <person name="Lin K."/>
            <person name="Ro D.K."/>
            <person name="Chen X."/>
            <person name="Xiong X."/>
            <person name="Shang Y."/>
            <person name="Huang S."/>
            <person name="Zeng J."/>
        </authorList>
    </citation>
    <scope>NUCLEOTIDE SEQUENCE [LARGE SCALE GENOMIC DNA]</scope>
    <source>
        <strain evidence="3">cv. BLH2017</strain>
        <tissue evidence="2">Root</tissue>
    </source>
</reference>
<dbReference type="EMBL" id="MVGT01000702">
    <property type="protein sequence ID" value="OVA16078.1"/>
    <property type="molecule type" value="Genomic_DNA"/>
</dbReference>
<accession>A0A200R067</accession>
<feature type="region of interest" description="Disordered" evidence="1">
    <location>
        <begin position="30"/>
        <end position="49"/>
    </location>
</feature>